<keyword evidence="4 10" id="KW-1134">Transmembrane beta strand</keyword>
<dbReference type="PANTHER" id="PTHR47234:SF2">
    <property type="entry name" value="TONB-DEPENDENT RECEPTOR"/>
    <property type="match status" value="1"/>
</dbReference>
<dbReference type="RefSeq" id="WP_105530661.1">
    <property type="nucleotide sequence ID" value="NZ_PUGF01000003.1"/>
</dbReference>
<name>A0A2S9H302_9BURK</name>
<feature type="chain" id="PRO_5015411160" evidence="12">
    <location>
        <begin position="32"/>
        <end position="843"/>
    </location>
</feature>
<keyword evidence="7 10" id="KW-0472">Membrane</keyword>
<evidence type="ECO:0000313" key="16">
    <source>
        <dbReference type="Proteomes" id="UP000237839"/>
    </source>
</evidence>
<evidence type="ECO:0000256" key="3">
    <source>
        <dbReference type="ARBA" id="ARBA00022448"/>
    </source>
</evidence>
<comment type="caution">
    <text evidence="15">The sequence shown here is derived from an EMBL/GenBank/DDBJ whole genome shotgun (WGS) entry which is preliminary data.</text>
</comment>
<evidence type="ECO:0000256" key="1">
    <source>
        <dbReference type="ARBA" id="ARBA00004571"/>
    </source>
</evidence>
<keyword evidence="12" id="KW-0732">Signal</keyword>
<feature type="signal peptide" evidence="12">
    <location>
        <begin position="1"/>
        <end position="31"/>
    </location>
</feature>
<accession>A0A2S9H302</accession>
<keyword evidence="3 10" id="KW-0813">Transport</keyword>
<evidence type="ECO:0000259" key="13">
    <source>
        <dbReference type="Pfam" id="PF00593"/>
    </source>
</evidence>
<evidence type="ECO:0000256" key="2">
    <source>
        <dbReference type="ARBA" id="ARBA00009810"/>
    </source>
</evidence>
<keyword evidence="9 10" id="KW-0998">Cell outer membrane</keyword>
<dbReference type="PROSITE" id="PS52016">
    <property type="entry name" value="TONB_DEPENDENT_REC_3"/>
    <property type="match status" value="1"/>
</dbReference>
<reference evidence="15 16" key="1">
    <citation type="submission" date="2018-02" db="EMBL/GenBank/DDBJ databases">
        <title>Solimicrobium silvestre gen. nov., sp. nov., isolated from alpine forest soil.</title>
        <authorList>
            <person name="Margesin R."/>
            <person name="Albuquerque L."/>
            <person name="Zhang D.-C."/>
            <person name="Froufe H.J.C."/>
            <person name="Severino R."/>
            <person name="Roxo I."/>
            <person name="Egas C."/>
            <person name="Da Costa M.S."/>
        </authorList>
    </citation>
    <scope>NUCLEOTIDE SEQUENCE [LARGE SCALE GENOMIC DNA]</scope>
    <source>
        <strain evidence="15 16">S20-91</strain>
    </source>
</reference>
<keyword evidence="6 11" id="KW-0798">TonB box</keyword>
<dbReference type="Gene3D" id="2.40.170.20">
    <property type="entry name" value="TonB-dependent receptor, beta-barrel domain"/>
    <property type="match status" value="1"/>
</dbReference>
<evidence type="ECO:0000256" key="7">
    <source>
        <dbReference type="ARBA" id="ARBA00023136"/>
    </source>
</evidence>
<keyword evidence="5 10" id="KW-0812">Transmembrane</keyword>
<organism evidence="15 16">
    <name type="scientific">Solimicrobium silvestre</name>
    <dbReference type="NCBI Taxonomy" id="2099400"/>
    <lineage>
        <taxon>Bacteria</taxon>
        <taxon>Pseudomonadati</taxon>
        <taxon>Pseudomonadota</taxon>
        <taxon>Betaproteobacteria</taxon>
        <taxon>Burkholderiales</taxon>
        <taxon>Oxalobacteraceae</taxon>
        <taxon>Solimicrobium</taxon>
    </lineage>
</organism>
<evidence type="ECO:0000256" key="5">
    <source>
        <dbReference type="ARBA" id="ARBA00022692"/>
    </source>
</evidence>
<comment type="similarity">
    <text evidence="2 10 11">Belongs to the TonB-dependent receptor family.</text>
</comment>
<proteinExistence type="inferred from homology"/>
<keyword evidence="8 15" id="KW-0675">Receptor</keyword>
<keyword evidence="16" id="KW-1185">Reference proteome</keyword>
<evidence type="ECO:0000256" key="9">
    <source>
        <dbReference type="ARBA" id="ARBA00023237"/>
    </source>
</evidence>
<evidence type="ECO:0000256" key="10">
    <source>
        <dbReference type="PROSITE-ProRule" id="PRU01360"/>
    </source>
</evidence>
<evidence type="ECO:0000256" key="6">
    <source>
        <dbReference type="ARBA" id="ARBA00023077"/>
    </source>
</evidence>
<dbReference type="Pfam" id="PF07715">
    <property type="entry name" value="Plug"/>
    <property type="match status" value="1"/>
</dbReference>
<dbReference type="SUPFAM" id="SSF56935">
    <property type="entry name" value="Porins"/>
    <property type="match status" value="1"/>
</dbReference>
<dbReference type="PANTHER" id="PTHR47234">
    <property type="match status" value="1"/>
</dbReference>
<feature type="domain" description="TonB-dependent receptor plug" evidence="14">
    <location>
        <begin position="59"/>
        <end position="177"/>
    </location>
</feature>
<evidence type="ECO:0000313" key="15">
    <source>
        <dbReference type="EMBL" id="PRC94337.1"/>
    </source>
</evidence>
<evidence type="ECO:0000256" key="12">
    <source>
        <dbReference type="SAM" id="SignalP"/>
    </source>
</evidence>
<evidence type="ECO:0000256" key="11">
    <source>
        <dbReference type="RuleBase" id="RU003357"/>
    </source>
</evidence>
<feature type="domain" description="TonB-dependent receptor-like beta-barrel" evidence="13">
    <location>
        <begin position="355"/>
        <end position="802"/>
    </location>
</feature>
<evidence type="ECO:0000256" key="4">
    <source>
        <dbReference type="ARBA" id="ARBA00022452"/>
    </source>
</evidence>
<dbReference type="EMBL" id="PUGF01000003">
    <property type="protein sequence ID" value="PRC94337.1"/>
    <property type="molecule type" value="Genomic_DNA"/>
</dbReference>
<dbReference type="Proteomes" id="UP000237839">
    <property type="component" value="Unassembled WGS sequence"/>
</dbReference>
<gene>
    <name evidence="15" type="ORF">S2091_0958</name>
</gene>
<evidence type="ECO:0000259" key="14">
    <source>
        <dbReference type="Pfam" id="PF07715"/>
    </source>
</evidence>
<dbReference type="InterPro" id="IPR012910">
    <property type="entry name" value="Plug_dom"/>
</dbReference>
<dbReference type="InterPro" id="IPR039426">
    <property type="entry name" value="TonB-dep_rcpt-like"/>
</dbReference>
<comment type="subcellular location">
    <subcellularLocation>
        <location evidence="1 10">Cell outer membrane</location>
        <topology evidence="1 10">Multi-pass membrane protein</topology>
    </subcellularLocation>
</comment>
<dbReference type="CDD" id="cd01347">
    <property type="entry name" value="ligand_gated_channel"/>
    <property type="match status" value="1"/>
</dbReference>
<dbReference type="AlphaFoldDB" id="A0A2S9H302"/>
<dbReference type="InterPro" id="IPR037066">
    <property type="entry name" value="Plug_dom_sf"/>
</dbReference>
<dbReference type="InterPro" id="IPR000531">
    <property type="entry name" value="Beta-barrel_TonB"/>
</dbReference>
<dbReference type="Pfam" id="PF00593">
    <property type="entry name" value="TonB_dep_Rec_b-barrel"/>
    <property type="match status" value="1"/>
</dbReference>
<dbReference type="OrthoDB" id="183532at2"/>
<sequence>MKQATHAHSKRALISSSIVLGLGLLADPVMALDETIEEDGKKVQRVAITGSAIKRLDAETAAPVDVYTKKDIERTGATTVAELIKSLATIDIYDQGELSGNSPAGSGTATVKMRGLSSRNVLVLLNGRRLPTNAMADGSGAGSAVDVNTIPVSVLERVEILKDGGSAIYGADAVAGVMNFITKKNYEGFEVKTGYGQAAVGDAQEKTASVVYGFGDYDENRFNVLATVDILRRSPVYTANRDITRSADWRRMGGLDGRSGFHPSGNIVGGGQVKPCPPEDVKGSSCRFDYNKSLLTAINGADRVNGMLIGSFKVNSTTRAFTEFIYSENKDHFLSQPAPGNFKMNGKTVAGRFMQIGPRTTDRKGSLAQFTVGLEGSNFDIDWDVAIGRGQTKVSNSDSNYMDKGLFYKAIDNGWIDPTSTTNSEAEINKFRIRPYREATSKLTFINAKASAPIMPLAGGSLAYAVGFSVNKEALEDTPDFNQINDNVFGGIRQAAVNASRTSSGVFGELSIPFHKNVEAQVAARYDNISNVGSKTSPKVAIRYQPLPSLMLRASYAGSFLAPTLKQMFGGQEAGAETTENKIICAVFSPISGACEPFSYSRVSGSNLNLKPETGKTFNFGVVIEPISAVSIGVDYFRINKKNEIGKPSVFQALKNGHFGVVNGEAQIYMTNQNMASTDVEGFDIDLRYKTGSTPLGKITVRNTTTWYTKTNSQEIAGEDMGKYLGTFANPKYRNVITASLDNDEWNATASVRTVGGMIDFASSLDNIPPGTRFIPAHSELDVMGQYTGLKNLTFTGGVKNLMDKMPPYSDMGTLGQYGSGGFAQLYSPRGRYLYVGLNYKFY</sequence>
<protein>
    <submittedName>
        <fullName evidence="15">TonB dependent receptor</fullName>
    </submittedName>
</protein>
<dbReference type="InterPro" id="IPR036942">
    <property type="entry name" value="Beta-barrel_TonB_sf"/>
</dbReference>
<evidence type="ECO:0000256" key="8">
    <source>
        <dbReference type="ARBA" id="ARBA00023170"/>
    </source>
</evidence>
<dbReference type="GO" id="GO:0009279">
    <property type="term" value="C:cell outer membrane"/>
    <property type="evidence" value="ECO:0007669"/>
    <property type="project" value="UniProtKB-SubCell"/>
</dbReference>
<dbReference type="Gene3D" id="2.170.130.10">
    <property type="entry name" value="TonB-dependent receptor, plug domain"/>
    <property type="match status" value="1"/>
</dbReference>